<reference evidence="1 2" key="1">
    <citation type="journal article" date="2017" name="Nature">
        <title>The Apostasia genome and the evolution of orchids.</title>
        <authorList>
            <person name="Zhang G.Q."/>
            <person name="Liu K.W."/>
            <person name="Li Z."/>
            <person name="Lohaus R."/>
            <person name="Hsiao Y.Y."/>
            <person name="Niu S.C."/>
            <person name="Wang J.Y."/>
            <person name="Lin Y.C."/>
            <person name="Xu Q."/>
            <person name="Chen L.J."/>
            <person name="Yoshida K."/>
            <person name="Fujiwara S."/>
            <person name="Wang Z.W."/>
            <person name="Zhang Y.Q."/>
            <person name="Mitsuda N."/>
            <person name="Wang M."/>
            <person name="Liu G.H."/>
            <person name="Pecoraro L."/>
            <person name="Huang H.X."/>
            <person name="Xiao X.J."/>
            <person name="Lin M."/>
            <person name="Wu X.Y."/>
            <person name="Wu W.L."/>
            <person name="Chen Y.Y."/>
            <person name="Chang S.B."/>
            <person name="Sakamoto S."/>
            <person name="Ohme-Takagi M."/>
            <person name="Yagi M."/>
            <person name="Zeng S.J."/>
            <person name="Shen C.Y."/>
            <person name="Yeh C.M."/>
            <person name="Luo Y.B."/>
            <person name="Tsai W.C."/>
            <person name="Van de Peer Y."/>
            <person name="Liu Z.J."/>
        </authorList>
    </citation>
    <scope>NUCLEOTIDE SEQUENCE [LARGE SCALE GENOMIC DNA]</scope>
    <source>
        <strain evidence="2">cv. Shenzhen</strain>
        <tissue evidence="1">Stem</tissue>
    </source>
</reference>
<protein>
    <submittedName>
        <fullName evidence="1">Uncharacterized protein</fullName>
    </submittedName>
</protein>
<name>A0A2I0BFB6_9ASPA</name>
<accession>A0A2I0BFB6</accession>
<sequence length="65" mass="7094">MVQCGESESPITISKFRNGPRLQAITWEGYTSAKPAPTSAKPFTISAPVSCPPLFREEKSKAIVR</sequence>
<dbReference type="Proteomes" id="UP000236161">
    <property type="component" value="Unassembled WGS sequence"/>
</dbReference>
<evidence type="ECO:0000313" key="2">
    <source>
        <dbReference type="Proteomes" id="UP000236161"/>
    </source>
</evidence>
<gene>
    <name evidence="1" type="ORF">AXF42_Ash003133</name>
</gene>
<evidence type="ECO:0000313" key="1">
    <source>
        <dbReference type="EMBL" id="PKA66479.1"/>
    </source>
</evidence>
<organism evidence="1 2">
    <name type="scientific">Apostasia shenzhenica</name>
    <dbReference type="NCBI Taxonomy" id="1088818"/>
    <lineage>
        <taxon>Eukaryota</taxon>
        <taxon>Viridiplantae</taxon>
        <taxon>Streptophyta</taxon>
        <taxon>Embryophyta</taxon>
        <taxon>Tracheophyta</taxon>
        <taxon>Spermatophyta</taxon>
        <taxon>Magnoliopsida</taxon>
        <taxon>Liliopsida</taxon>
        <taxon>Asparagales</taxon>
        <taxon>Orchidaceae</taxon>
        <taxon>Apostasioideae</taxon>
        <taxon>Apostasia</taxon>
    </lineage>
</organism>
<dbReference type="AlphaFoldDB" id="A0A2I0BFB6"/>
<proteinExistence type="predicted"/>
<keyword evidence="2" id="KW-1185">Reference proteome</keyword>
<dbReference type="EMBL" id="KZ451885">
    <property type="protein sequence ID" value="PKA66479.1"/>
    <property type="molecule type" value="Genomic_DNA"/>
</dbReference>